<organism evidence="1 2">
    <name type="scientific">Exaiptasia diaphana</name>
    <name type="common">Tropical sea anemone</name>
    <name type="synonym">Aiptasia pulchella</name>
    <dbReference type="NCBI Taxonomy" id="2652724"/>
    <lineage>
        <taxon>Eukaryota</taxon>
        <taxon>Metazoa</taxon>
        <taxon>Cnidaria</taxon>
        <taxon>Anthozoa</taxon>
        <taxon>Hexacorallia</taxon>
        <taxon>Actiniaria</taxon>
        <taxon>Aiptasiidae</taxon>
        <taxon>Exaiptasia</taxon>
    </lineage>
</organism>
<dbReference type="Proteomes" id="UP000887567">
    <property type="component" value="Unplaced"/>
</dbReference>
<keyword evidence="2" id="KW-1185">Reference proteome</keyword>
<dbReference type="GeneID" id="110238019"/>
<dbReference type="KEGG" id="epa:110238019"/>
<name>A0A913YHS9_EXADI</name>
<protein>
    <submittedName>
        <fullName evidence="1">Uncharacterized protein</fullName>
    </submittedName>
</protein>
<proteinExistence type="predicted"/>
<dbReference type="EnsemblMetazoa" id="XM_028658767.1">
    <property type="protein sequence ID" value="XP_028514568.1"/>
    <property type="gene ID" value="LOC110238019"/>
</dbReference>
<evidence type="ECO:0000313" key="1">
    <source>
        <dbReference type="EnsemblMetazoa" id="XP_028514568.1"/>
    </source>
</evidence>
<dbReference type="RefSeq" id="XP_028514568.1">
    <property type="nucleotide sequence ID" value="XM_028658767.1"/>
</dbReference>
<accession>A0A913YHS9</accession>
<evidence type="ECO:0000313" key="2">
    <source>
        <dbReference type="Proteomes" id="UP000887567"/>
    </source>
</evidence>
<dbReference type="AlphaFoldDB" id="A0A913YHS9"/>
<sequence length="226" mass="25775">MIIFTDSVSNKKLVMALFSLVFVAVICIGDVYSYEATECEKKYVSQCTEEFKNVWKSSGENEILRDVYCRAYKTMGRCLTTDSKDCAGNMLDITRMLIVEHMLLDKRARVCPDHDIEDFKKLVEAHLDGKVTSKHIKKVDSDKMEPCAVKVSHECADSIARIMLHNFKKENACVAPTVEKIFECYESKVENCDADIFHDVLDTFKQMGKLTTDMATNQHALNNCDR</sequence>
<reference evidence="1" key="1">
    <citation type="submission" date="2022-11" db="UniProtKB">
        <authorList>
            <consortium name="EnsemblMetazoa"/>
        </authorList>
    </citation>
    <scope>IDENTIFICATION</scope>
</reference>